<protein>
    <submittedName>
        <fullName evidence="6">Uncharacterized protein</fullName>
    </submittedName>
</protein>
<evidence type="ECO:0000256" key="3">
    <source>
        <dbReference type="ARBA" id="ARBA00023125"/>
    </source>
</evidence>
<dbReference type="ExpressionAtlas" id="Q2HTL0">
    <property type="expression patterns" value="differential"/>
</dbReference>
<dbReference type="GO" id="GO:0005634">
    <property type="term" value="C:nucleus"/>
    <property type="evidence" value="ECO:0007669"/>
    <property type="project" value="UniProtKB-SubCell"/>
</dbReference>
<organism evidence="6">
    <name type="scientific">Medicago truncatula</name>
    <name type="common">Barrel medic</name>
    <name type="synonym">Medicago tribuloides</name>
    <dbReference type="NCBI Taxonomy" id="3880"/>
    <lineage>
        <taxon>Eukaryota</taxon>
        <taxon>Viridiplantae</taxon>
        <taxon>Streptophyta</taxon>
        <taxon>Embryophyta</taxon>
        <taxon>Tracheophyta</taxon>
        <taxon>Spermatophyta</taxon>
        <taxon>Magnoliopsida</taxon>
        <taxon>eudicotyledons</taxon>
        <taxon>Gunneridae</taxon>
        <taxon>Pentapetalae</taxon>
        <taxon>rosids</taxon>
        <taxon>fabids</taxon>
        <taxon>Fabales</taxon>
        <taxon>Fabaceae</taxon>
        <taxon>Papilionoideae</taxon>
        <taxon>50 kb inversion clade</taxon>
        <taxon>NPAAA clade</taxon>
        <taxon>Hologalegina</taxon>
        <taxon>IRL clade</taxon>
        <taxon>Trifolieae</taxon>
        <taxon>Medicago</taxon>
    </lineage>
</organism>
<dbReference type="InterPro" id="IPR015300">
    <property type="entry name" value="DNA-bd_pseudobarrel_sf"/>
</dbReference>
<sequence>MLSFHVFATTLIPNPVTGVHKLVNKLRRKYRIFVIEFDMEHGVVHLPNMFMHDFGDQINFIATLVDSQHNQFEVYVEKHTSGIYLTRGWRALRDFYKLFLGAWVTMVFVGNGRFEISLEDRVGDKIQSAMFTPPMNFVIDRFWLPFQMMDVVPIANVHSDMSFLYSYQKKLSATELDSSWMVGAITFLFALC</sequence>
<keyword evidence="3" id="KW-0238">DNA-binding</keyword>
<proteinExistence type="predicted"/>
<dbReference type="SUPFAM" id="SSF101936">
    <property type="entry name" value="DNA-binding pseudobarrel domain"/>
    <property type="match status" value="1"/>
</dbReference>
<evidence type="ECO:0000313" key="6">
    <source>
        <dbReference type="EMBL" id="ABD32816.1"/>
    </source>
</evidence>
<gene>
    <name evidence="6" type="ORF">MtrDRAFT_AC150440g1v2</name>
</gene>
<dbReference type="EMBL" id="AC150440">
    <property type="protein sequence ID" value="ABD32816.1"/>
    <property type="molecule type" value="Genomic_DNA"/>
</dbReference>
<keyword evidence="4" id="KW-0804">Transcription</keyword>
<name>Q2HTL0_MEDTR</name>
<keyword evidence="2" id="KW-0805">Transcription regulation</keyword>
<dbReference type="AlphaFoldDB" id="Q2HTL0"/>
<dbReference type="GO" id="GO:0003677">
    <property type="term" value="F:DNA binding"/>
    <property type="evidence" value="ECO:0007669"/>
    <property type="project" value="UniProtKB-KW"/>
</dbReference>
<evidence type="ECO:0000256" key="4">
    <source>
        <dbReference type="ARBA" id="ARBA00023163"/>
    </source>
</evidence>
<evidence type="ECO:0000256" key="2">
    <source>
        <dbReference type="ARBA" id="ARBA00023015"/>
    </source>
</evidence>
<evidence type="ECO:0000256" key="5">
    <source>
        <dbReference type="ARBA" id="ARBA00023242"/>
    </source>
</evidence>
<reference evidence="6" key="2">
    <citation type="submission" date="2007-03" db="EMBL/GenBank/DDBJ databases">
        <authorList>
            <consortium name="The International Medicago Genome Annotation Group"/>
        </authorList>
    </citation>
    <scope>NUCLEOTIDE SEQUENCE</scope>
</reference>
<dbReference type="Gene3D" id="2.40.330.10">
    <property type="entry name" value="DNA-binding pseudobarrel domain"/>
    <property type="match status" value="1"/>
</dbReference>
<reference evidence="6" key="1">
    <citation type="submission" date="2004-11" db="EMBL/GenBank/DDBJ databases">
        <authorList>
            <person name="Town C.D."/>
        </authorList>
    </citation>
    <scope>NUCLEOTIDE SEQUENCE</scope>
</reference>
<keyword evidence="5" id="KW-0539">Nucleus</keyword>
<evidence type="ECO:0000256" key="1">
    <source>
        <dbReference type="ARBA" id="ARBA00004123"/>
    </source>
</evidence>
<accession>Q2HTL0</accession>
<comment type="subcellular location">
    <subcellularLocation>
        <location evidence="1">Nucleus</location>
    </subcellularLocation>
</comment>